<dbReference type="KEGG" id="tng:GSTEN00037567G001"/>
<sequence>LQRHFSVFTLSFPGPEALTTIYTSILSQHLKGE</sequence>
<feature type="non-terminal residue" evidence="1">
    <location>
        <position position="1"/>
    </location>
</feature>
<organism evidence="1">
    <name type="scientific">Tetraodon nigroviridis</name>
    <name type="common">Spotted green pufferfish</name>
    <name type="synonym">Chelonodon nigroviridis</name>
    <dbReference type="NCBI Taxonomy" id="99883"/>
    <lineage>
        <taxon>Eukaryota</taxon>
        <taxon>Metazoa</taxon>
        <taxon>Chordata</taxon>
        <taxon>Craniata</taxon>
        <taxon>Vertebrata</taxon>
        <taxon>Euteleostomi</taxon>
        <taxon>Actinopterygii</taxon>
        <taxon>Neopterygii</taxon>
        <taxon>Teleostei</taxon>
        <taxon>Neoteleostei</taxon>
        <taxon>Acanthomorphata</taxon>
        <taxon>Eupercaria</taxon>
        <taxon>Tetraodontiformes</taxon>
        <taxon>Tetradontoidea</taxon>
        <taxon>Tetraodontidae</taxon>
        <taxon>Tetraodon</taxon>
    </lineage>
</organism>
<dbReference type="EMBL" id="CAAE01002019">
    <property type="protein sequence ID" value="CAF87274.1"/>
    <property type="molecule type" value="Genomic_DNA"/>
</dbReference>
<reference evidence="1" key="1">
    <citation type="journal article" date="2004" name="Nature">
        <title>Genome duplication in the teleost fish Tetraodon nigroviridis reveals the early vertebrate proto-karyotype.</title>
        <authorList>
            <person name="Jaillon O."/>
            <person name="Aury J.-M."/>
            <person name="Brunet F."/>
            <person name="Petit J.-L."/>
            <person name="Stange-Thomann N."/>
            <person name="Mauceli E."/>
            <person name="Bouneau L."/>
            <person name="Fischer C."/>
            <person name="Ozouf-Costaz C."/>
            <person name="Bernot A."/>
            <person name="Nicaud S."/>
            <person name="Jaffe D."/>
            <person name="Fisher S."/>
            <person name="Lutfalla G."/>
            <person name="Dossat C."/>
            <person name="Segurens B."/>
            <person name="Dasilva C."/>
            <person name="Salanoubat M."/>
            <person name="Levy M."/>
            <person name="Boudet N."/>
            <person name="Castellano S."/>
            <person name="Anthouard V."/>
            <person name="Jubin C."/>
            <person name="Castelli V."/>
            <person name="Katinka M."/>
            <person name="Vacherie B."/>
            <person name="Biemont C."/>
            <person name="Skalli Z."/>
            <person name="Cattolico L."/>
            <person name="Poulain J."/>
            <person name="De Berardinis V."/>
            <person name="Cruaud C."/>
            <person name="Duprat S."/>
            <person name="Brottier P."/>
            <person name="Coutanceau J.-P."/>
            <person name="Gouzy J."/>
            <person name="Parra G."/>
            <person name="Lardier G."/>
            <person name="Chapple C."/>
            <person name="McKernan K.J."/>
            <person name="McEwan P."/>
            <person name="Bosak S."/>
            <person name="Kellis M."/>
            <person name="Volff J.-N."/>
            <person name="Guigo R."/>
            <person name="Zody M.C."/>
            <person name="Mesirov J."/>
            <person name="Lindblad-Toh K."/>
            <person name="Birren B."/>
            <person name="Nusbaum C."/>
            <person name="Kahn D."/>
            <person name="Robinson-Rechavi M."/>
            <person name="Laudet V."/>
            <person name="Schachter V."/>
            <person name="Quetier F."/>
            <person name="Saurin W."/>
            <person name="Scarpelli C."/>
            <person name="Wincker P."/>
            <person name="Lander E.S."/>
            <person name="Weissenbach J."/>
            <person name="Roest Crollius H."/>
        </authorList>
    </citation>
    <scope>NUCLEOTIDE SEQUENCE [LARGE SCALE GENOMIC DNA]</scope>
</reference>
<dbReference type="AlphaFoldDB" id="Q4TIK8"/>
<protein>
    <submittedName>
        <fullName evidence="1">(spotted green pufferfish) hypothetical protein</fullName>
    </submittedName>
</protein>
<gene>
    <name evidence="1" type="ORF">GSTENG00037567001</name>
</gene>
<accession>Q4TIK8</accession>
<proteinExistence type="predicted"/>
<feature type="non-terminal residue" evidence="1">
    <location>
        <position position="33"/>
    </location>
</feature>
<reference evidence="1" key="2">
    <citation type="submission" date="2004-02" db="EMBL/GenBank/DDBJ databases">
        <authorList>
            <consortium name="Genoscope"/>
            <consortium name="Whitehead Institute Centre for Genome Research"/>
        </authorList>
    </citation>
    <scope>NUCLEOTIDE SEQUENCE</scope>
</reference>
<comment type="caution">
    <text evidence="1">The sequence shown here is derived from an EMBL/GenBank/DDBJ whole genome shotgun (WGS) entry which is preliminary data.</text>
</comment>
<name>Q4TIK8_TETNG</name>
<dbReference type="OrthoDB" id="447173at2759"/>
<evidence type="ECO:0000313" key="1">
    <source>
        <dbReference type="EMBL" id="CAF87274.1"/>
    </source>
</evidence>